<dbReference type="CDD" id="cd01097">
    <property type="entry name" value="Tetrahydromethanopterin_reductase"/>
    <property type="match status" value="1"/>
</dbReference>
<dbReference type="NCBIfam" id="TIGR03559">
    <property type="entry name" value="F420_Rv3520c"/>
    <property type="match status" value="1"/>
</dbReference>
<keyword evidence="1" id="KW-0560">Oxidoreductase</keyword>
<reference evidence="3" key="1">
    <citation type="submission" date="2022-10" db="EMBL/GenBank/DDBJ databases">
        <title>The complete genomes of actinobacterial strains from the NBC collection.</title>
        <authorList>
            <person name="Joergensen T.S."/>
            <person name="Alvarez Arevalo M."/>
            <person name="Sterndorff E.B."/>
            <person name="Faurdal D."/>
            <person name="Vuksanovic O."/>
            <person name="Mourched A.-S."/>
            <person name="Charusanti P."/>
            <person name="Shaw S."/>
            <person name="Blin K."/>
            <person name="Weber T."/>
        </authorList>
    </citation>
    <scope>NUCLEOTIDE SEQUENCE</scope>
    <source>
        <strain evidence="3">NBC_00008</strain>
        <plasmid evidence="3">unnamed2</plasmid>
    </source>
</reference>
<dbReference type="AlphaFoldDB" id="A0AAU2W3P0"/>
<geneLocation type="plasmid" evidence="3">
    <name>unnamed2</name>
</geneLocation>
<feature type="domain" description="Luciferase-like" evidence="2">
    <location>
        <begin position="13"/>
        <end position="321"/>
    </location>
</feature>
<dbReference type="Pfam" id="PF00296">
    <property type="entry name" value="Bac_luciferase"/>
    <property type="match status" value="1"/>
</dbReference>
<dbReference type="PANTHER" id="PTHR43244:SF1">
    <property type="entry name" value="5,10-METHYLENETETRAHYDROMETHANOPTERIN REDUCTASE"/>
    <property type="match status" value="1"/>
</dbReference>
<proteinExistence type="predicted"/>
<dbReference type="EMBL" id="CP108315">
    <property type="protein sequence ID" value="WTW74253.1"/>
    <property type="molecule type" value="Genomic_DNA"/>
</dbReference>
<dbReference type="PANTHER" id="PTHR43244">
    <property type="match status" value="1"/>
</dbReference>
<dbReference type="GO" id="GO:0016705">
    <property type="term" value="F:oxidoreductase activity, acting on paired donors, with incorporation or reduction of molecular oxygen"/>
    <property type="evidence" value="ECO:0007669"/>
    <property type="project" value="InterPro"/>
</dbReference>
<sequence length="353" mass="38038">MRLGLNLRYLGPLGAGAAPRDSARYVREAERLGFSVAWTSEAFSSDAVSLLGWLAAQTSRIELGTAVMQIPARSPAMTAMTAATLDLLSEGRFRLGLGVSGPQVAEGWHGARFDKPLARTREYVDIVRMALRREVVDHGGEHYPLPLPDGPGKAIQLGMRPRRRAVPLYLAAVGPASTRLAGEIADGWLSIFFQPESGHEFMAELRAGAARRGGDLQGFDVVAAVPVAFGDDLAHCADRVRTFTTHYVGGMGSRQQNFYTRLMARSGFSDQAEQVQKLYLDGKLRAATEAMPQEYLDRTALLGSADRVADRLQAYAQAGVTTLSAMIFPGDAEQGIATLRTLAEAMDRAGVGD</sequence>
<keyword evidence="3" id="KW-0614">Plasmid</keyword>
<evidence type="ECO:0000256" key="1">
    <source>
        <dbReference type="ARBA" id="ARBA00023002"/>
    </source>
</evidence>
<accession>A0AAU2W3P0</accession>
<dbReference type="RefSeq" id="WP_331724961.1">
    <property type="nucleotide sequence ID" value="NZ_CP108315.1"/>
</dbReference>
<name>A0AAU2W3P0_9ACTN</name>
<dbReference type="InterPro" id="IPR011251">
    <property type="entry name" value="Luciferase-like_dom"/>
</dbReference>
<gene>
    <name evidence="3" type="ORF">OG398_38935</name>
</gene>
<protein>
    <submittedName>
        <fullName evidence="3">LLM class F420-dependent oxidoreductase</fullName>
    </submittedName>
</protein>
<dbReference type="SUPFAM" id="SSF51679">
    <property type="entry name" value="Bacterial luciferase-like"/>
    <property type="match status" value="1"/>
</dbReference>
<evidence type="ECO:0000259" key="2">
    <source>
        <dbReference type="Pfam" id="PF00296"/>
    </source>
</evidence>
<dbReference type="InterPro" id="IPR019951">
    <property type="entry name" value="F420_OxRdatse_Rv3520c_pred"/>
</dbReference>
<dbReference type="Gene3D" id="3.20.20.30">
    <property type="entry name" value="Luciferase-like domain"/>
    <property type="match status" value="1"/>
</dbReference>
<evidence type="ECO:0000313" key="3">
    <source>
        <dbReference type="EMBL" id="WTW74253.1"/>
    </source>
</evidence>
<organism evidence="3">
    <name type="scientific">Streptomyces sp. NBC_00008</name>
    <dbReference type="NCBI Taxonomy" id="2903610"/>
    <lineage>
        <taxon>Bacteria</taxon>
        <taxon>Bacillati</taxon>
        <taxon>Actinomycetota</taxon>
        <taxon>Actinomycetes</taxon>
        <taxon>Kitasatosporales</taxon>
        <taxon>Streptomycetaceae</taxon>
        <taxon>Streptomyces</taxon>
    </lineage>
</organism>
<dbReference type="InterPro" id="IPR036661">
    <property type="entry name" value="Luciferase-like_sf"/>
</dbReference>
<dbReference type="InterPro" id="IPR050564">
    <property type="entry name" value="F420-G6PD/mer"/>
</dbReference>